<keyword evidence="1" id="KW-0560">Oxidoreductase</keyword>
<evidence type="ECO:0000313" key="4">
    <source>
        <dbReference type="Proteomes" id="UP000824264"/>
    </source>
</evidence>
<proteinExistence type="predicted"/>
<dbReference type="AlphaFoldDB" id="A0A9D1U7Q5"/>
<sequence length="203" mass="21066">MSTTKRIRIYMTGVGGQGTLTATTLLARVAVAQGVDVVAGEIHGMAQRGGVVESTILLGGWKSPKLGFGEADIVLGFEPLETLRGLRYLKQGGVVFASTDDIPPLAVSAGQTVSPGLDAVEEAVRERASAAWFFPCRSMGIELGSAPSGNNVLLGALCASGLLPFGFEALEAGIRAFLPPKVVDVNLKAAARGREILAASRLF</sequence>
<reference evidence="3" key="1">
    <citation type="journal article" date="2021" name="PeerJ">
        <title>Extensive microbial diversity within the chicken gut microbiome revealed by metagenomics and culture.</title>
        <authorList>
            <person name="Gilroy R."/>
            <person name="Ravi A."/>
            <person name="Getino M."/>
            <person name="Pursley I."/>
            <person name="Horton D.L."/>
            <person name="Alikhan N.F."/>
            <person name="Baker D."/>
            <person name="Gharbi K."/>
            <person name="Hall N."/>
            <person name="Watson M."/>
            <person name="Adriaenssens E.M."/>
            <person name="Foster-Nyarko E."/>
            <person name="Jarju S."/>
            <person name="Secka A."/>
            <person name="Antonio M."/>
            <person name="Oren A."/>
            <person name="Chaudhuri R.R."/>
            <person name="La Ragione R."/>
            <person name="Hildebrand F."/>
            <person name="Pallen M.J."/>
        </authorList>
    </citation>
    <scope>NUCLEOTIDE SEQUENCE</scope>
    <source>
        <strain evidence="3">ChiSxjej5B17-1746</strain>
    </source>
</reference>
<dbReference type="SUPFAM" id="SSF53323">
    <property type="entry name" value="Pyruvate-ferredoxin oxidoreductase, PFOR, domain III"/>
    <property type="match status" value="1"/>
</dbReference>
<comment type="caution">
    <text evidence="3">The sequence shown here is derived from an EMBL/GenBank/DDBJ whole genome shotgun (WGS) entry which is preliminary data.</text>
</comment>
<feature type="domain" description="Pyruvate/ketoisovalerate oxidoreductase catalytic" evidence="2">
    <location>
        <begin position="15"/>
        <end position="195"/>
    </location>
</feature>
<dbReference type="InterPro" id="IPR002869">
    <property type="entry name" value="Pyrv_flavodox_OxRed_cen"/>
</dbReference>
<evidence type="ECO:0000256" key="1">
    <source>
        <dbReference type="ARBA" id="ARBA00023002"/>
    </source>
</evidence>
<accession>A0A9D1U7Q5</accession>
<evidence type="ECO:0000313" key="3">
    <source>
        <dbReference type="EMBL" id="HIW77804.1"/>
    </source>
</evidence>
<reference evidence="3" key="2">
    <citation type="submission" date="2021-04" db="EMBL/GenBank/DDBJ databases">
        <authorList>
            <person name="Gilroy R."/>
        </authorList>
    </citation>
    <scope>NUCLEOTIDE SEQUENCE</scope>
    <source>
        <strain evidence="3">ChiSxjej5B17-1746</strain>
    </source>
</reference>
<name>A0A9D1U7Q5_9BACT</name>
<organism evidence="3 4">
    <name type="scientific">Candidatus Bilophila faecipullorum</name>
    <dbReference type="NCBI Taxonomy" id="2838482"/>
    <lineage>
        <taxon>Bacteria</taxon>
        <taxon>Pseudomonadati</taxon>
        <taxon>Thermodesulfobacteriota</taxon>
        <taxon>Desulfovibrionia</taxon>
        <taxon>Desulfovibrionales</taxon>
        <taxon>Desulfovibrionaceae</taxon>
        <taxon>Bilophila</taxon>
    </lineage>
</organism>
<dbReference type="Gene3D" id="3.40.920.10">
    <property type="entry name" value="Pyruvate-ferredoxin oxidoreductase, PFOR, domain III"/>
    <property type="match status" value="1"/>
</dbReference>
<dbReference type="EMBL" id="DXGI01000054">
    <property type="protein sequence ID" value="HIW77804.1"/>
    <property type="molecule type" value="Genomic_DNA"/>
</dbReference>
<gene>
    <name evidence="3" type="ORF">H9874_01495</name>
</gene>
<dbReference type="InterPro" id="IPR052198">
    <property type="entry name" value="IorB_Oxidoreductase"/>
</dbReference>
<protein>
    <submittedName>
        <fullName evidence="3">Indolepyruvate oxidoreductase subunit beta</fullName>
    </submittedName>
</protein>
<evidence type="ECO:0000259" key="2">
    <source>
        <dbReference type="Pfam" id="PF01558"/>
    </source>
</evidence>
<dbReference type="InterPro" id="IPR019752">
    <property type="entry name" value="Pyrv/ketoisovalerate_OxRed_cat"/>
</dbReference>
<dbReference type="Proteomes" id="UP000824264">
    <property type="component" value="Unassembled WGS sequence"/>
</dbReference>
<dbReference type="PANTHER" id="PTHR43854">
    <property type="entry name" value="INDOLEPYRUVATE OXIDOREDUCTASE SUBUNIT IORB"/>
    <property type="match status" value="1"/>
</dbReference>
<dbReference type="GO" id="GO:0016903">
    <property type="term" value="F:oxidoreductase activity, acting on the aldehyde or oxo group of donors"/>
    <property type="evidence" value="ECO:0007669"/>
    <property type="project" value="InterPro"/>
</dbReference>
<dbReference type="PANTHER" id="PTHR43854:SF1">
    <property type="entry name" value="INDOLEPYRUVATE OXIDOREDUCTASE SUBUNIT IORB"/>
    <property type="match status" value="1"/>
</dbReference>
<dbReference type="Pfam" id="PF01558">
    <property type="entry name" value="POR"/>
    <property type="match status" value="1"/>
</dbReference>